<dbReference type="Gene3D" id="3.40.50.2300">
    <property type="match status" value="2"/>
</dbReference>
<accession>A0ABU0J0R7</accession>
<keyword evidence="3" id="KW-0804">Transcription</keyword>
<dbReference type="PROSITE" id="PS00356">
    <property type="entry name" value="HTH_LACI_1"/>
    <property type="match status" value="1"/>
</dbReference>
<name>A0ABU0J0R7_9HYPH</name>
<dbReference type="PANTHER" id="PTHR30146">
    <property type="entry name" value="LACI-RELATED TRANSCRIPTIONAL REPRESSOR"/>
    <property type="match status" value="1"/>
</dbReference>
<feature type="region of interest" description="Disordered" evidence="4">
    <location>
        <begin position="1"/>
        <end position="22"/>
    </location>
</feature>
<dbReference type="CDD" id="cd01392">
    <property type="entry name" value="HTH_LacI"/>
    <property type="match status" value="1"/>
</dbReference>
<dbReference type="EMBL" id="JAUSVX010000001">
    <property type="protein sequence ID" value="MDQ0467860.1"/>
    <property type="molecule type" value="Genomic_DNA"/>
</dbReference>
<feature type="domain" description="HTH lacI-type" evidence="5">
    <location>
        <begin position="15"/>
        <end position="69"/>
    </location>
</feature>
<dbReference type="SMART" id="SM00354">
    <property type="entry name" value="HTH_LACI"/>
    <property type="match status" value="1"/>
</dbReference>
<dbReference type="SUPFAM" id="SSF53822">
    <property type="entry name" value="Periplasmic binding protein-like I"/>
    <property type="match status" value="1"/>
</dbReference>
<organism evidence="6 7">
    <name type="scientific">Labrys wisconsinensis</name>
    <dbReference type="NCBI Taxonomy" id="425677"/>
    <lineage>
        <taxon>Bacteria</taxon>
        <taxon>Pseudomonadati</taxon>
        <taxon>Pseudomonadota</taxon>
        <taxon>Alphaproteobacteria</taxon>
        <taxon>Hyphomicrobiales</taxon>
        <taxon>Xanthobacteraceae</taxon>
        <taxon>Labrys</taxon>
    </lineage>
</organism>
<evidence type="ECO:0000313" key="7">
    <source>
        <dbReference type="Proteomes" id="UP001242480"/>
    </source>
</evidence>
<dbReference type="Pfam" id="PF00356">
    <property type="entry name" value="LacI"/>
    <property type="match status" value="1"/>
</dbReference>
<gene>
    <name evidence="6" type="ORF">QO011_000855</name>
</gene>
<dbReference type="Pfam" id="PF13377">
    <property type="entry name" value="Peripla_BP_3"/>
    <property type="match status" value="1"/>
</dbReference>
<dbReference type="InterPro" id="IPR046335">
    <property type="entry name" value="LacI/GalR-like_sensor"/>
</dbReference>
<comment type="caution">
    <text evidence="6">The sequence shown here is derived from an EMBL/GenBank/DDBJ whole genome shotgun (WGS) entry which is preliminary data.</text>
</comment>
<proteinExistence type="predicted"/>
<dbReference type="PANTHER" id="PTHR30146:SF33">
    <property type="entry name" value="TRANSCRIPTIONAL REGULATOR"/>
    <property type="match status" value="1"/>
</dbReference>
<evidence type="ECO:0000313" key="6">
    <source>
        <dbReference type="EMBL" id="MDQ0467860.1"/>
    </source>
</evidence>
<dbReference type="InterPro" id="IPR028082">
    <property type="entry name" value="Peripla_BP_I"/>
</dbReference>
<dbReference type="Gene3D" id="1.10.260.40">
    <property type="entry name" value="lambda repressor-like DNA-binding domains"/>
    <property type="match status" value="1"/>
</dbReference>
<keyword evidence="7" id="KW-1185">Reference proteome</keyword>
<reference evidence="6 7" key="1">
    <citation type="submission" date="2023-07" db="EMBL/GenBank/DDBJ databases">
        <title>Genomic Encyclopedia of Type Strains, Phase IV (KMG-IV): sequencing the most valuable type-strain genomes for metagenomic binning, comparative biology and taxonomic classification.</title>
        <authorList>
            <person name="Goeker M."/>
        </authorList>
    </citation>
    <scope>NUCLEOTIDE SEQUENCE [LARGE SCALE GENOMIC DNA]</scope>
    <source>
        <strain evidence="6 7">DSM 19619</strain>
    </source>
</reference>
<evidence type="ECO:0000256" key="1">
    <source>
        <dbReference type="ARBA" id="ARBA00023015"/>
    </source>
</evidence>
<dbReference type="SUPFAM" id="SSF47413">
    <property type="entry name" value="lambda repressor-like DNA-binding domains"/>
    <property type="match status" value="1"/>
</dbReference>
<evidence type="ECO:0000256" key="4">
    <source>
        <dbReference type="SAM" id="MobiDB-lite"/>
    </source>
</evidence>
<evidence type="ECO:0000256" key="3">
    <source>
        <dbReference type="ARBA" id="ARBA00023163"/>
    </source>
</evidence>
<dbReference type="CDD" id="cd01575">
    <property type="entry name" value="PBP1_GntR"/>
    <property type="match status" value="1"/>
</dbReference>
<dbReference type="Proteomes" id="UP001242480">
    <property type="component" value="Unassembled WGS sequence"/>
</dbReference>
<evidence type="ECO:0000259" key="5">
    <source>
        <dbReference type="PROSITE" id="PS50932"/>
    </source>
</evidence>
<keyword evidence="2" id="KW-0238">DNA-binding</keyword>
<protein>
    <submittedName>
        <fullName evidence="6">LacI family gluconate utilization system Gnt-I transcriptional repressor</fullName>
    </submittedName>
</protein>
<dbReference type="InterPro" id="IPR000843">
    <property type="entry name" value="HTH_LacI"/>
</dbReference>
<dbReference type="InterPro" id="IPR010982">
    <property type="entry name" value="Lambda_DNA-bd_dom_sf"/>
</dbReference>
<sequence>MPADDPASKRPRSQPTMADVAEKAGVSAMTVSRALKKGASISEEARRRILAAVDELGYVLDQTAGTLSSKRSGFVAALIPSINNSNFSDTARGLTEAIEASGLQLLLGYTDYVVEKEERLIASMLQRRPEGIVVTGGRHTERARRLLAAAAIPVIETWDLPAEPIDHVVGFSNAAAMRALVHHLHGRGYRRIGFIGGTSNRDTRGEDRRQGYVQAVEELGLPHGRTISFGQPPISMEQGAEAIVRLVSQWPDIDAAICVSDLSAFGALMECHRRGWAVPGRIAIAGFGDFEVGRCAFPRITTVAVDAEAIGRSAGDLLLRAIEAARRGAAVPPERQVMPFRLIQRESS</sequence>
<evidence type="ECO:0000256" key="2">
    <source>
        <dbReference type="ARBA" id="ARBA00023125"/>
    </source>
</evidence>
<keyword evidence="1" id="KW-0805">Transcription regulation</keyword>
<dbReference type="PROSITE" id="PS50932">
    <property type="entry name" value="HTH_LACI_2"/>
    <property type="match status" value="1"/>
</dbReference>